<sequence>MSHPAIAWNPGSAERILIAAGADQLDQVEELLAGLPLCTRGQVFIEAERDLEITRLIAPGRVSVHWLSRERRHGAAKGEMLDRAVEAWLGEMLTGSGTEPSIYAWIAREGAARLLDARA</sequence>
<evidence type="ECO:0000313" key="3">
    <source>
        <dbReference type="Proteomes" id="UP001157160"/>
    </source>
</evidence>
<proteinExistence type="predicted"/>
<organism evidence="2 3">
    <name type="scientific">Arenivirga flava</name>
    <dbReference type="NCBI Taxonomy" id="1930060"/>
    <lineage>
        <taxon>Bacteria</taxon>
        <taxon>Bacillati</taxon>
        <taxon>Actinomycetota</taxon>
        <taxon>Actinomycetes</taxon>
        <taxon>Micrococcales</taxon>
        <taxon>Microbacteriaceae</taxon>
        <taxon>Arenivirga</taxon>
    </lineage>
</organism>
<dbReference type="InterPro" id="IPR039261">
    <property type="entry name" value="FNR_nucleotide-bd"/>
</dbReference>
<dbReference type="EMBL" id="BSUL01000001">
    <property type="protein sequence ID" value="GMA26882.1"/>
    <property type="molecule type" value="Genomic_DNA"/>
</dbReference>
<protein>
    <recommendedName>
        <fullName evidence="1">SIP-like Rossmann fold domain-containing protein</fullName>
    </recommendedName>
</protein>
<dbReference type="Pfam" id="PF04954">
    <property type="entry name" value="SIP"/>
    <property type="match status" value="1"/>
</dbReference>
<dbReference type="Proteomes" id="UP001157160">
    <property type="component" value="Unassembled WGS sequence"/>
</dbReference>
<evidence type="ECO:0000313" key="2">
    <source>
        <dbReference type="EMBL" id="GMA26882.1"/>
    </source>
</evidence>
<dbReference type="Gene3D" id="3.40.50.80">
    <property type="entry name" value="Nucleotide-binding domain of ferredoxin-NADP reductase (FNR) module"/>
    <property type="match status" value="1"/>
</dbReference>
<dbReference type="RefSeq" id="WP_284229019.1">
    <property type="nucleotide sequence ID" value="NZ_BSUL01000001.1"/>
</dbReference>
<name>A0AA37XAN4_9MICO</name>
<reference evidence="2 3" key="1">
    <citation type="journal article" date="2014" name="Int. J. Syst. Evol. Microbiol.">
        <title>Complete genome sequence of Corynebacterium casei LMG S-19264T (=DSM 44701T), isolated from a smear-ripened cheese.</title>
        <authorList>
            <consortium name="US DOE Joint Genome Institute (JGI-PGF)"/>
            <person name="Walter F."/>
            <person name="Albersmeier A."/>
            <person name="Kalinowski J."/>
            <person name="Ruckert C."/>
        </authorList>
    </citation>
    <scope>NUCLEOTIDE SEQUENCE [LARGE SCALE GENOMIC DNA]</scope>
    <source>
        <strain evidence="2 3">NBRC 112289</strain>
    </source>
</reference>
<comment type="caution">
    <text evidence="2">The sequence shown here is derived from an EMBL/GenBank/DDBJ whole genome shotgun (WGS) entry which is preliminary data.</text>
</comment>
<dbReference type="InterPro" id="IPR007037">
    <property type="entry name" value="SIP_rossman_dom"/>
</dbReference>
<keyword evidence="3" id="KW-1185">Reference proteome</keyword>
<dbReference type="AlphaFoldDB" id="A0AA37XAN4"/>
<evidence type="ECO:0000259" key="1">
    <source>
        <dbReference type="Pfam" id="PF04954"/>
    </source>
</evidence>
<feature type="domain" description="SIP-like Rossmann fold" evidence="1">
    <location>
        <begin position="28"/>
        <end position="111"/>
    </location>
</feature>
<accession>A0AA37XAN4</accession>
<gene>
    <name evidence="2" type="ORF">GCM10025874_01350</name>
</gene>